<keyword evidence="1" id="KW-0802">TPR repeat</keyword>
<accession>A0A1H3QWZ4</accession>
<feature type="domain" description="Glycosyltransferase 2-like" evidence="2">
    <location>
        <begin position="6"/>
        <end position="123"/>
    </location>
</feature>
<evidence type="ECO:0000313" key="4">
    <source>
        <dbReference type="Proteomes" id="UP000198625"/>
    </source>
</evidence>
<dbReference type="InterPro" id="IPR001173">
    <property type="entry name" value="Glyco_trans_2-like"/>
</dbReference>
<dbReference type="OrthoDB" id="9785185at2"/>
<proteinExistence type="predicted"/>
<dbReference type="EMBL" id="FNQE01000023">
    <property type="protein sequence ID" value="SDZ17601.1"/>
    <property type="molecule type" value="Genomic_DNA"/>
</dbReference>
<feature type="repeat" description="TPR" evidence="1">
    <location>
        <begin position="278"/>
        <end position="311"/>
    </location>
</feature>
<dbReference type="PROSITE" id="PS50005">
    <property type="entry name" value="TPR"/>
    <property type="match status" value="2"/>
</dbReference>
<reference evidence="3 4" key="1">
    <citation type="submission" date="2016-10" db="EMBL/GenBank/DDBJ databases">
        <authorList>
            <person name="de Groot N.N."/>
        </authorList>
    </citation>
    <scope>NUCLEOTIDE SEQUENCE [LARGE SCALE GENOMIC DNA]</scope>
    <source>
        <strain evidence="3 4">DSM 21650</strain>
    </source>
</reference>
<dbReference type="PANTHER" id="PTHR22916:SF3">
    <property type="entry name" value="UDP-GLCNAC:BETAGAL BETA-1,3-N-ACETYLGLUCOSAMINYLTRANSFERASE-LIKE PROTEIN 1"/>
    <property type="match status" value="1"/>
</dbReference>
<dbReference type="RefSeq" id="WP_091730887.1">
    <property type="nucleotide sequence ID" value="NZ_FNQE01000023.1"/>
</dbReference>
<dbReference type="GO" id="GO:0016758">
    <property type="term" value="F:hexosyltransferase activity"/>
    <property type="evidence" value="ECO:0007669"/>
    <property type="project" value="UniProtKB-ARBA"/>
</dbReference>
<dbReference type="Pfam" id="PF13181">
    <property type="entry name" value="TPR_8"/>
    <property type="match status" value="2"/>
</dbReference>
<dbReference type="PANTHER" id="PTHR22916">
    <property type="entry name" value="GLYCOSYLTRANSFERASE"/>
    <property type="match status" value="1"/>
</dbReference>
<dbReference type="Proteomes" id="UP000198625">
    <property type="component" value="Unassembled WGS sequence"/>
</dbReference>
<dbReference type="InterPro" id="IPR029044">
    <property type="entry name" value="Nucleotide-diphossugar_trans"/>
</dbReference>
<name>A0A1H3QWZ4_9FIRM</name>
<evidence type="ECO:0000313" key="3">
    <source>
        <dbReference type="EMBL" id="SDZ17601.1"/>
    </source>
</evidence>
<dbReference type="InterPro" id="IPR019734">
    <property type="entry name" value="TPR_rpt"/>
</dbReference>
<dbReference type="SUPFAM" id="SSF48452">
    <property type="entry name" value="TPR-like"/>
    <property type="match status" value="1"/>
</dbReference>
<organism evidence="3 4">
    <name type="scientific">Proteiniborus ethanoligenes</name>
    <dbReference type="NCBI Taxonomy" id="415015"/>
    <lineage>
        <taxon>Bacteria</taxon>
        <taxon>Bacillati</taxon>
        <taxon>Bacillota</taxon>
        <taxon>Clostridia</taxon>
        <taxon>Eubacteriales</taxon>
        <taxon>Proteiniborus</taxon>
    </lineage>
</organism>
<keyword evidence="4" id="KW-1185">Reference proteome</keyword>
<dbReference type="SUPFAM" id="SSF53448">
    <property type="entry name" value="Nucleotide-diphospho-sugar transferases"/>
    <property type="match status" value="1"/>
</dbReference>
<dbReference type="Gene3D" id="1.25.40.10">
    <property type="entry name" value="Tetratricopeptide repeat domain"/>
    <property type="match status" value="1"/>
</dbReference>
<dbReference type="Gene3D" id="3.90.550.10">
    <property type="entry name" value="Spore Coat Polysaccharide Biosynthesis Protein SpsA, Chain A"/>
    <property type="match status" value="1"/>
</dbReference>
<gene>
    <name evidence="3" type="ORF">SAMN05660462_02103</name>
</gene>
<keyword evidence="3" id="KW-0808">Transferase</keyword>
<protein>
    <submittedName>
        <fullName evidence="3">Glycosyltransferase involved in cell wall bisynthesis</fullName>
    </submittedName>
</protein>
<evidence type="ECO:0000256" key="1">
    <source>
        <dbReference type="PROSITE-ProRule" id="PRU00339"/>
    </source>
</evidence>
<dbReference type="STRING" id="415015.SAMN05660462_02103"/>
<dbReference type="Pfam" id="PF00535">
    <property type="entry name" value="Glycos_transf_2"/>
    <property type="match status" value="1"/>
</dbReference>
<sequence length="376" mass="44060">MISLVSVIIPVYNGDKYIGSAIDSVLKQDYPNIEIIIIDDGSTDNTESIVKAYGNKIKYFYKENGGEASARNHGLKVAKGEFIAFLDCDDLYRKDKISKQVKTLLENPKCGFIYNDVDVINDYNDFLYTLKSEDEFVNREDMLAYVLYRQIIPATASIMIRQNCLDNSIYYTEKYSNSVDYFFSIRLLMKTKGKYLKESLYLYRRHEGNLTNNHNKQKECERNIVKELGINTINDIVEASTFDNDYKVLLLSKIYFKIDEINLAYKILENIDMKKYSFEYFFHKGVCEYDLNMYDNAIKSFMKAIDLEPARAETYNNLGCCYIRIGVKEKARESFEHATKLNKDYLDARINLFNITQDVMDFRFTERILRKVLTKY</sequence>
<evidence type="ECO:0000259" key="2">
    <source>
        <dbReference type="Pfam" id="PF00535"/>
    </source>
</evidence>
<dbReference type="SMART" id="SM00028">
    <property type="entry name" value="TPR"/>
    <property type="match status" value="2"/>
</dbReference>
<dbReference type="AlphaFoldDB" id="A0A1H3QWZ4"/>
<feature type="repeat" description="TPR" evidence="1">
    <location>
        <begin position="312"/>
        <end position="345"/>
    </location>
</feature>
<dbReference type="InterPro" id="IPR011990">
    <property type="entry name" value="TPR-like_helical_dom_sf"/>
</dbReference>